<dbReference type="EMBL" id="JAGIQL010000162">
    <property type="protein sequence ID" value="MBP0461147.1"/>
    <property type="molecule type" value="Genomic_DNA"/>
</dbReference>
<dbReference type="Proteomes" id="UP000670475">
    <property type="component" value="Unassembled WGS sequence"/>
</dbReference>
<evidence type="ECO:0000313" key="2">
    <source>
        <dbReference type="Proteomes" id="UP000670475"/>
    </source>
</evidence>
<keyword evidence="2" id="KW-1185">Reference proteome</keyword>
<dbReference type="InterPro" id="IPR010310">
    <property type="entry name" value="T7SS_ESAT-6-like"/>
</dbReference>
<gene>
    <name evidence="1" type="ORF">JFN87_27330</name>
</gene>
<sequence length="131" mass="14189">MTNTPGLDVSSDGLTGLADDLGAMRDHLDKQVRRMASVLDNVRKDWASDAGSGFGARQQRVAEDVVRLRGKLRVIEEAVRLSANGFTEQELDTLARMRREDSAVTEAEVRAAAEALTAPATSTPHSRVLDV</sequence>
<organism evidence="1 2">
    <name type="scientific">Streptomyces montanisoli</name>
    <dbReference type="NCBI Taxonomy" id="2798581"/>
    <lineage>
        <taxon>Bacteria</taxon>
        <taxon>Bacillati</taxon>
        <taxon>Actinomycetota</taxon>
        <taxon>Actinomycetes</taxon>
        <taxon>Kitasatosporales</taxon>
        <taxon>Streptomycetaceae</taxon>
        <taxon>Streptomyces</taxon>
    </lineage>
</organism>
<proteinExistence type="predicted"/>
<dbReference type="SUPFAM" id="SSF140453">
    <property type="entry name" value="EsxAB dimer-like"/>
    <property type="match status" value="1"/>
</dbReference>
<dbReference type="AlphaFoldDB" id="A0A940MHE9"/>
<dbReference type="Gene3D" id="1.10.287.1060">
    <property type="entry name" value="ESAT-6-like"/>
    <property type="match status" value="1"/>
</dbReference>
<accession>A0A940MHE9</accession>
<evidence type="ECO:0000313" key="1">
    <source>
        <dbReference type="EMBL" id="MBP0461147.1"/>
    </source>
</evidence>
<dbReference type="Pfam" id="PF06013">
    <property type="entry name" value="WXG100"/>
    <property type="match status" value="1"/>
</dbReference>
<comment type="caution">
    <text evidence="1">The sequence shown here is derived from an EMBL/GenBank/DDBJ whole genome shotgun (WGS) entry which is preliminary data.</text>
</comment>
<reference evidence="1" key="1">
    <citation type="submission" date="2021-03" db="EMBL/GenBank/DDBJ databases">
        <title>Whole genome sequence of Streptomyces bomunensis MMS17-BM035.</title>
        <authorList>
            <person name="Lee J.H."/>
        </authorList>
    </citation>
    <scope>NUCLEOTIDE SEQUENCE</scope>
    <source>
        <strain evidence="1">MMS17-BM035</strain>
    </source>
</reference>
<protein>
    <submittedName>
        <fullName evidence="1">WXG100 family type VII secretion target</fullName>
    </submittedName>
</protein>
<name>A0A940MHE9_9ACTN</name>
<dbReference type="RefSeq" id="WP_209344161.1">
    <property type="nucleotide sequence ID" value="NZ_JAGIQL010000162.1"/>
</dbReference>
<dbReference type="InterPro" id="IPR036689">
    <property type="entry name" value="ESAT-6-like_sf"/>
</dbReference>